<dbReference type="EMBL" id="BDCR01000004">
    <property type="protein sequence ID" value="GAT63916.1"/>
    <property type="molecule type" value="Genomic_DNA"/>
</dbReference>
<dbReference type="GO" id="GO:0006400">
    <property type="term" value="P:tRNA modification"/>
    <property type="evidence" value="ECO:0007669"/>
    <property type="project" value="UniProtKB-UniRule"/>
</dbReference>
<comment type="subcellular location">
    <subcellularLocation>
        <location evidence="1 8">Cytoplasm</location>
    </subcellularLocation>
</comment>
<name>A0A171AL64_9BACT</name>
<evidence type="ECO:0000256" key="6">
    <source>
        <dbReference type="ARBA" id="ARBA00022840"/>
    </source>
</evidence>
<evidence type="ECO:0000256" key="1">
    <source>
        <dbReference type="ARBA" id="ARBA00004496"/>
    </source>
</evidence>
<comment type="function">
    <text evidence="8">Ligates lysine onto the cytidine present at position 34 of the AUA codon-specific tRNA(Ile) that contains the anticodon CAU, in an ATP-dependent manner. Cytidine is converted to lysidine, thus changing the amino acid specificity of the tRNA from methionine to isoleucine.</text>
</comment>
<dbReference type="Proteomes" id="UP000076586">
    <property type="component" value="Unassembled WGS sequence"/>
</dbReference>
<dbReference type="InterPro" id="IPR012795">
    <property type="entry name" value="tRNA_Ile_lys_synt_N"/>
</dbReference>
<dbReference type="InterPro" id="IPR014729">
    <property type="entry name" value="Rossmann-like_a/b/a_fold"/>
</dbReference>
<dbReference type="Gene3D" id="3.40.50.620">
    <property type="entry name" value="HUPs"/>
    <property type="match status" value="1"/>
</dbReference>
<dbReference type="InterPro" id="IPR012796">
    <property type="entry name" value="Lysidine-tRNA-synth_C"/>
</dbReference>
<dbReference type="SUPFAM" id="SSF56037">
    <property type="entry name" value="PheT/TilS domain"/>
    <property type="match status" value="1"/>
</dbReference>
<keyword evidence="2 8" id="KW-0963">Cytoplasm</keyword>
<dbReference type="SUPFAM" id="SSF52402">
    <property type="entry name" value="Adenine nucleotide alpha hydrolases-like"/>
    <property type="match status" value="1"/>
</dbReference>
<comment type="catalytic activity">
    <reaction evidence="7 8">
        <text>cytidine(34) in tRNA(Ile2) + L-lysine + ATP = lysidine(34) in tRNA(Ile2) + AMP + diphosphate + H(+)</text>
        <dbReference type="Rhea" id="RHEA:43744"/>
        <dbReference type="Rhea" id="RHEA-COMP:10625"/>
        <dbReference type="Rhea" id="RHEA-COMP:10670"/>
        <dbReference type="ChEBI" id="CHEBI:15378"/>
        <dbReference type="ChEBI" id="CHEBI:30616"/>
        <dbReference type="ChEBI" id="CHEBI:32551"/>
        <dbReference type="ChEBI" id="CHEBI:33019"/>
        <dbReference type="ChEBI" id="CHEBI:82748"/>
        <dbReference type="ChEBI" id="CHEBI:83665"/>
        <dbReference type="ChEBI" id="CHEBI:456215"/>
        <dbReference type="EC" id="6.3.4.19"/>
    </reaction>
</comment>
<evidence type="ECO:0000256" key="3">
    <source>
        <dbReference type="ARBA" id="ARBA00022598"/>
    </source>
</evidence>
<dbReference type="SMART" id="SM00977">
    <property type="entry name" value="TilS_C"/>
    <property type="match status" value="1"/>
</dbReference>
<protein>
    <recommendedName>
        <fullName evidence="8">tRNA(Ile)-lysidine synthase</fullName>
        <ecNumber evidence="8">6.3.4.19</ecNumber>
    </recommendedName>
    <alternativeName>
        <fullName evidence="8">tRNA(Ile)-2-lysyl-cytidine synthase</fullName>
    </alternativeName>
    <alternativeName>
        <fullName evidence="8">tRNA(Ile)-lysidine synthetase</fullName>
    </alternativeName>
</protein>
<evidence type="ECO:0000256" key="8">
    <source>
        <dbReference type="HAMAP-Rule" id="MF_01161"/>
    </source>
</evidence>
<organism evidence="10 11">
    <name type="scientific">Paludibacter jiangxiensis</name>
    <dbReference type="NCBI Taxonomy" id="681398"/>
    <lineage>
        <taxon>Bacteria</taxon>
        <taxon>Pseudomonadati</taxon>
        <taxon>Bacteroidota</taxon>
        <taxon>Bacteroidia</taxon>
        <taxon>Bacteroidales</taxon>
        <taxon>Paludibacteraceae</taxon>
        <taxon>Paludibacter</taxon>
    </lineage>
</organism>
<dbReference type="Pfam" id="PF11734">
    <property type="entry name" value="TilS_C"/>
    <property type="match status" value="1"/>
</dbReference>
<dbReference type="GO" id="GO:0005737">
    <property type="term" value="C:cytoplasm"/>
    <property type="evidence" value="ECO:0007669"/>
    <property type="project" value="UniProtKB-SubCell"/>
</dbReference>
<keyword evidence="11" id="KW-1185">Reference proteome</keyword>
<sequence>MEFTNKVISYITTHQLCKEGAKLVVGVSGGADSVALLHVLHNTGYKCIVAHCNFHLRGVESDADETFVRDLADKWHIPFFSTSFDTKTFAKENGISIEMAARDLRYEWFATLKKEQNADAIAIAHHLDDSIETFFINLSRGTGLRGLLGIQPKQGYVIRPFLSVSRDEINNYISANNLRSRMDLSNFDQLIIRNKIRHSLIPVFESFNPSFRQIMAENFSRLGELNEVANDLIESFRKDAVIDHEDYFSISISKLHNQSNAHYFLFELLKPYNFNDATVNDILHHLDGESGKSFFSSTHRIIKDRNHLLVTSSIAADNSSYLIPEGTSSIDKPINLYLSQPISIEPASIVKNSNIACIDFEKLTFPLKIRRPKEGDFFYPLGMTGKKKISDFFIDKKLNLLEKENCWLLTSEDQIVWVIGYRIDDRFKIDDNSKKMIKISLSKDIV</sequence>
<comment type="caution">
    <text evidence="10">The sequence shown here is derived from an EMBL/GenBank/DDBJ whole genome shotgun (WGS) entry which is preliminary data.</text>
</comment>
<evidence type="ECO:0000256" key="2">
    <source>
        <dbReference type="ARBA" id="ARBA00022490"/>
    </source>
</evidence>
<gene>
    <name evidence="8" type="primary">tilS</name>
    <name evidence="10" type="ORF">PJIAN_4459</name>
</gene>
<dbReference type="Pfam" id="PF01171">
    <property type="entry name" value="ATP_bind_3"/>
    <property type="match status" value="1"/>
</dbReference>
<feature type="domain" description="Lysidine-tRNA(Ile) synthetase C-terminal" evidence="9">
    <location>
        <begin position="367"/>
        <end position="439"/>
    </location>
</feature>
<evidence type="ECO:0000256" key="4">
    <source>
        <dbReference type="ARBA" id="ARBA00022694"/>
    </source>
</evidence>
<proteinExistence type="inferred from homology"/>
<evidence type="ECO:0000259" key="9">
    <source>
        <dbReference type="SMART" id="SM00977"/>
    </source>
</evidence>
<evidence type="ECO:0000256" key="7">
    <source>
        <dbReference type="ARBA" id="ARBA00048539"/>
    </source>
</evidence>
<evidence type="ECO:0000256" key="5">
    <source>
        <dbReference type="ARBA" id="ARBA00022741"/>
    </source>
</evidence>
<dbReference type="STRING" id="681398.PJIAN_4459"/>
<comment type="domain">
    <text evidence="8">The N-terminal region contains the highly conserved SGGXDS motif, predicted to be a P-loop motif involved in ATP binding.</text>
</comment>
<dbReference type="PANTHER" id="PTHR43033">
    <property type="entry name" value="TRNA(ILE)-LYSIDINE SYNTHASE-RELATED"/>
    <property type="match status" value="1"/>
</dbReference>
<dbReference type="InterPro" id="IPR011063">
    <property type="entry name" value="TilS/TtcA_N"/>
</dbReference>
<dbReference type="EC" id="6.3.4.19" evidence="8"/>
<evidence type="ECO:0000313" key="11">
    <source>
        <dbReference type="Proteomes" id="UP000076586"/>
    </source>
</evidence>
<dbReference type="NCBIfam" id="TIGR02433">
    <property type="entry name" value="lysidine_TilS_C"/>
    <property type="match status" value="1"/>
</dbReference>
<dbReference type="PANTHER" id="PTHR43033:SF1">
    <property type="entry name" value="TRNA(ILE)-LYSIDINE SYNTHASE-RELATED"/>
    <property type="match status" value="1"/>
</dbReference>
<dbReference type="GO" id="GO:0005524">
    <property type="term" value="F:ATP binding"/>
    <property type="evidence" value="ECO:0007669"/>
    <property type="project" value="UniProtKB-UniRule"/>
</dbReference>
<dbReference type="HAMAP" id="MF_01161">
    <property type="entry name" value="tRNA_Ile_lys_synt"/>
    <property type="match status" value="1"/>
</dbReference>
<reference evidence="11" key="2">
    <citation type="journal article" date="2017" name="Genome Announc.">
        <title>Draft genome sequence of Paludibacter jiangxiensis NM7(T), a propionate-producing fermentative bacterium.</title>
        <authorList>
            <person name="Qiu Y.-L."/>
            <person name="Tourlousse D.M."/>
            <person name="Matsuura N."/>
            <person name="Ohashi A."/>
            <person name="Sekiguchi Y."/>
        </authorList>
    </citation>
    <scope>NUCLEOTIDE SEQUENCE [LARGE SCALE GENOMIC DNA]</scope>
    <source>
        <strain evidence="11">NM7</strain>
    </source>
</reference>
<keyword evidence="4 8" id="KW-0819">tRNA processing</keyword>
<dbReference type="NCBIfam" id="TIGR02432">
    <property type="entry name" value="lysidine_TilS_N"/>
    <property type="match status" value="1"/>
</dbReference>
<feature type="binding site" evidence="8">
    <location>
        <begin position="28"/>
        <end position="33"/>
    </location>
    <ligand>
        <name>ATP</name>
        <dbReference type="ChEBI" id="CHEBI:30616"/>
    </ligand>
</feature>
<dbReference type="InterPro" id="IPR012094">
    <property type="entry name" value="tRNA_Ile_lys_synt"/>
</dbReference>
<dbReference type="RefSeq" id="WP_068705545.1">
    <property type="nucleotide sequence ID" value="NZ_BDCR01000004.1"/>
</dbReference>
<keyword evidence="5 8" id="KW-0547">Nucleotide-binding</keyword>
<accession>A0A171AL64</accession>
<evidence type="ECO:0000313" key="10">
    <source>
        <dbReference type="EMBL" id="GAT63916.1"/>
    </source>
</evidence>
<keyword evidence="6 8" id="KW-0067">ATP-binding</keyword>
<dbReference type="GO" id="GO:0032267">
    <property type="term" value="F:tRNA(Ile)-lysidine synthase activity"/>
    <property type="evidence" value="ECO:0007669"/>
    <property type="project" value="UniProtKB-EC"/>
</dbReference>
<keyword evidence="3 8" id="KW-0436">Ligase</keyword>
<reference evidence="11" key="1">
    <citation type="submission" date="2016-04" db="EMBL/GenBank/DDBJ databases">
        <title>Draft genome sequence of Paludibacter jiangxiensis strain NM7.</title>
        <authorList>
            <person name="Qiu Y."/>
            <person name="Matsuura N."/>
            <person name="Ohashi A."/>
            <person name="Tourlousse M.D."/>
            <person name="Sekiguchi Y."/>
        </authorList>
    </citation>
    <scope>NUCLEOTIDE SEQUENCE [LARGE SCALE GENOMIC DNA]</scope>
    <source>
        <strain evidence="11">NM7</strain>
    </source>
</reference>
<dbReference type="OrthoDB" id="9807403at2"/>
<comment type="similarity">
    <text evidence="8">Belongs to the tRNA(Ile)-lysidine synthase family.</text>
</comment>
<dbReference type="CDD" id="cd01992">
    <property type="entry name" value="TilS_N"/>
    <property type="match status" value="1"/>
</dbReference>
<dbReference type="AlphaFoldDB" id="A0A171AL64"/>